<proteinExistence type="predicted"/>
<dbReference type="EMBL" id="AP013060">
    <property type="protein sequence ID" value="BAN26671.1"/>
    <property type="molecule type" value="Genomic_DNA"/>
</dbReference>
<evidence type="ECO:0000313" key="2">
    <source>
        <dbReference type="Proteomes" id="UP000013966"/>
    </source>
</evidence>
<accession>R4X2E0</accession>
<protein>
    <submittedName>
        <fullName evidence="1">Uncharacterized protein</fullName>
    </submittedName>
</protein>
<sequence>MMLMIGGRCGSAVEQDALFERKRLTARPQMTGAIRRTRKVGHFRLACPC</sequence>
<evidence type="ECO:0000313" key="1">
    <source>
        <dbReference type="EMBL" id="BAN26671.1"/>
    </source>
</evidence>
<keyword evidence="2" id="KW-1185">Reference proteome</keyword>
<dbReference type="Proteomes" id="UP000013966">
    <property type="component" value="Chromosome 3"/>
</dbReference>
<dbReference type="KEGG" id="buo:BRPE64_CCDS05880"/>
<gene>
    <name evidence="1" type="ORF">BRPE64_CCDS05880</name>
</gene>
<dbReference type="HOGENOM" id="CLU_3133212_0_0_4"/>
<dbReference type="PATRIC" id="fig|758793.3.peg.4900"/>
<dbReference type="AlphaFoldDB" id="R4X2E0"/>
<organism evidence="1 2">
    <name type="scientific">Caballeronia insecticola</name>
    <dbReference type="NCBI Taxonomy" id="758793"/>
    <lineage>
        <taxon>Bacteria</taxon>
        <taxon>Pseudomonadati</taxon>
        <taxon>Pseudomonadota</taxon>
        <taxon>Betaproteobacteria</taxon>
        <taxon>Burkholderiales</taxon>
        <taxon>Burkholderiaceae</taxon>
        <taxon>Caballeronia</taxon>
    </lineage>
</organism>
<name>R4X2E0_9BURK</name>
<reference evidence="1 2" key="2">
    <citation type="journal article" date="2018" name="Int. J. Syst. Evol. Microbiol.">
        <title>Burkholderia insecticola sp. nov., a gut symbiotic bacterium of the bean bug Riptortus pedestris.</title>
        <authorList>
            <person name="Takeshita K."/>
            <person name="Tamaki H."/>
            <person name="Ohbayashi T."/>
            <person name="Meng X.-Y."/>
            <person name="Sone T."/>
            <person name="Mitani Y."/>
            <person name="Peeters C."/>
            <person name="Kikuchi Y."/>
            <person name="Vandamme P."/>
        </authorList>
    </citation>
    <scope>NUCLEOTIDE SEQUENCE [LARGE SCALE GENOMIC DNA]</scope>
    <source>
        <strain evidence="1">RPE64</strain>
    </source>
</reference>
<reference evidence="1 2" key="1">
    <citation type="journal article" date="2013" name="Genome Announc.">
        <title>Complete Genome Sequence of Burkholderia sp. Strain RPE64, Bacterial Symbiont of the Bean Bug Riptortus pedestris.</title>
        <authorList>
            <person name="Shibata T.F."/>
            <person name="Maeda T."/>
            <person name="Nikoh N."/>
            <person name="Yamaguchi K."/>
            <person name="Oshima K."/>
            <person name="Hattori M."/>
            <person name="Nishiyama T."/>
            <person name="Hasebe M."/>
            <person name="Fukatsu T."/>
            <person name="Kikuchi Y."/>
            <person name="Shigenobu S."/>
        </authorList>
    </citation>
    <scope>NUCLEOTIDE SEQUENCE [LARGE SCALE GENOMIC DNA]</scope>
</reference>